<proteinExistence type="predicted"/>
<sequence>MSVKEEIYSQIVGALEGASFPIGNPEDLFAAFPDGADTTCKSGDVVLKASDAGKVLTGDDFPFKSAENVAQTIVDRAGL</sequence>
<dbReference type="PATRIC" id="fig|49547.3.peg.1662"/>
<dbReference type="AlphaFoldDB" id="A0A165ZRQ1"/>
<gene>
    <name evidence="1" type="ORF">MBCUR_15560</name>
</gene>
<organism evidence="1 2">
    <name type="scientific">Methanobrevibacter curvatus</name>
    <dbReference type="NCBI Taxonomy" id="49547"/>
    <lineage>
        <taxon>Archaea</taxon>
        <taxon>Methanobacteriati</taxon>
        <taxon>Methanobacteriota</taxon>
        <taxon>Methanomada group</taxon>
        <taxon>Methanobacteria</taxon>
        <taxon>Methanobacteriales</taxon>
        <taxon>Methanobacteriaceae</taxon>
        <taxon>Methanobrevibacter</taxon>
    </lineage>
</organism>
<dbReference type="InterPro" id="IPR024093">
    <property type="entry name" value="Uncharacterised_MTH865"/>
</dbReference>
<dbReference type="EMBL" id="LWMV01000195">
    <property type="protein sequence ID" value="KZX11076.1"/>
    <property type="molecule type" value="Genomic_DNA"/>
</dbReference>
<accession>A0A165ZRQ1</accession>
<dbReference type="RefSeq" id="WP_067092275.1">
    <property type="nucleotide sequence ID" value="NZ_LWMV01000195.1"/>
</dbReference>
<keyword evidence="2" id="KW-1185">Reference proteome</keyword>
<dbReference type="Pfam" id="PF07747">
    <property type="entry name" value="MTH865"/>
    <property type="match status" value="1"/>
</dbReference>
<dbReference type="STRING" id="49547.MBCUR_15560"/>
<dbReference type="InterPro" id="IPR036825">
    <property type="entry name" value="MTH865-like_sf"/>
</dbReference>
<dbReference type="Proteomes" id="UP000077245">
    <property type="component" value="Unassembled WGS sequence"/>
</dbReference>
<dbReference type="Gene3D" id="1.10.238.80">
    <property type="entry name" value="MTH865-like"/>
    <property type="match status" value="1"/>
</dbReference>
<dbReference type="SUPFAM" id="SSF69025">
    <property type="entry name" value="Hypothetical protein MTH865"/>
    <property type="match status" value="1"/>
</dbReference>
<evidence type="ECO:0000313" key="1">
    <source>
        <dbReference type="EMBL" id="KZX11076.1"/>
    </source>
</evidence>
<dbReference type="OrthoDB" id="335595at2157"/>
<name>A0A165ZRQ1_9EURY</name>
<evidence type="ECO:0000313" key="2">
    <source>
        <dbReference type="Proteomes" id="UP000077245"/>
    </source>
</evidence>
<protein>
    <submittedName>
        <fullName evidence="1">MTH865-like family protein</fullName>
    </submittedName>
</protein>
<comment type="caution">
    <text evidence="1">The sequence shown here is derived from an EMBL/GenBank/DDBJ whole genome shotgun (WGS) entry which is preliminary data.</text>
</comment>
<reference evidence="1 2" key="1">
    <citation type="submission" date="2016-04" db="EMBL/GenBank/DDBJ databases">
        <title>Genome sequence of Methanobrevibacter curvatus DSM 11111.</title>
        <authorList>
            <person name="Poehlein A."/>
            <person name="Seedorf H."/>
            <person name="Daniel R."/>
        </authorList>
    </citation>
    <scope>NUCLEOTIDE SEQUENCE [LARGE SCALE GENOMIC DNA]</scope>
    <source>
        <strain evidence="1 2">DSM 11111</strain>
    </source>
</reference>